<dbReference type="GO" id="GO:0005739">
    <property type="term" value="C:mitochondrion"/>
    <property type="evidence" value="ECO:0007669"/>
    <property type="project" value="TreeGrafter"/>
</dbReference>
<evidence type="ECO:0000256" key="3">
    <source>
        <dbReference type="ARBA" id="ARBA00047960"/>
    </source>
</evidence>
<dbReference type="FunFam" id="3.40.30.10:FF:000096">
    <property type="entry name" value="Glutathione S-transferase kappa"/>
    <property type="match status" value="1"/>
</dbReference>
<dbReference type="InterPro" id="IPR001853">
    <property type="entry name" value="DSBA-like_thioredoxin_dom"/>
</dbReference>
<dbReference type="GO" id="GO:0006749">
    <property type="term" value="P:glutathione metabolic process"/>
    <property type="evidence" value="ECO:0007669"/>
    <property type="project" value="TreeGrafter"/>
</dbReference>
<keyword evidence="2 4" id="KW-0808">Transferase</keyword>
<evidence type="ECO:0000256" key="1">
    <source>
        <dbReference type="ARBA" id="ARBA00006494"/>
    </source>
</evidence>
<sequence>MAAKRLLVELYYDVVSPYSYFGFEALCRYRQPWDMDLKLKPIYLGGIMKAANNKPPLMVPNRGLYMVKDLSRLSKYYQVPFKIPEEFVEWVSTKSTINSQRFLCALEIHSPEHVEATTRAFYERIFGQNKEIMSFECLPEVAKAAKVPQDVIDKCVKAVNSEEVKAALIKYTDEAIALKAFGAPTIVAHIAGKKQMYFGQDRLLLLAHEAGKPWLGPLAEAKL</sequence>
<protein>
    <recommendedName>
        <fullName evidence="4">Glutathione S-transferase kappa</fullName>
        <ecNumber evidence="4">2.5.1.18</ecNumber>
    </recommendedName>
</protein>
<feature type="active site" description="Nucleophile" evidence="5">
    <location>
        <position position="16"/>
    </location>
</feature>
<evidence type="ECO:0000256" key="5">
    <source>
        <dbReference type="PIRSR" id="PIRSR006386-1"/>
    </source>
</evidence>
<reference evidence="7" key="1">
    <citation type="submission" date="2019-09" db="EMBL/GenBank/DDBJ databases">
        <authorList>
            <person name="Yang J."/>
        </authorList>
    </citation>
    <scope>NUCLEOTIDE SEQUENCE</scope>
    <source>
        <strain evidence="7">Susceptible</strain>
    </source>
</reference>
<dbReference type="GO" id="GO:0005777">
    <property type="term" value="C:peroxisome"/>
    <property type="evidence" value="ECO:0007669"/>
    <property type="project" value="TreeGrafter"/>
</dbReference>
<dbReference type="PANTHER" id="PTHR42943">
    <property type="entry name" value="GLUTATHIONE S-TRANSFERASE KAPPA"/>
    <property type="match status" value="1"/>
</dbReference>
<proteinExistence type="evidence at transcript level"/>
<dbReference type="EC" id="2.5.1.18" evidence="4"/>
<name>A0A6M3RPP6_9ACAR</name>
<dbReference type="GO" id="GO:0004364">
    <property type="term" value="F:glutathione transferase activity"/>
    <property type="evidence" value="ECO:0007669"/>
    <property type="project" value="UniProtKB-UniRule"/>
</dbReference>
<dbReference type="PANTHER" id="PTHR42943:SF2">
    <property type="entry name" value="GLUTATHIONE S-TRANSFERASE KAPPA 1"/>
    <property type="match status" value="1"/>
</dbReference>
<dbReference type="AlphaFoldDB" id="A0A6M3RPP6"/>
<dbReference type="InterPro" id="IPR051924">
    <property type="entry name" value="GST_Kappa/NadH"/>
</dbReference>
<dbReference type="PIRSF" id="PIRSF006386">
    <property type="entry name" value="HCCAis_GSTk"/>
    <property type="match status" value="1"/>
</dbReference>
<dbReference type="GO" id="GO:0004602">
    <property type="term" value="F:glutathione peroxidase activity"/>
    <property type="evidence" value="ECO:0007669"/>
    <property type="project" value="TreeGrafter"/>
</dbReference>
<gene>
    <name evidence="7" type="primary">GST1</name>
</gene>
<dbReference type="InterPro" id="IPR036249">
    <property type="entry name" value="Thioredoxin-like_sf"/>
</dbReference>
<dbReference type="EMBL" id="MN399750">
    <property type="protein sequence ID" value="QJD20832.1"/>
    <property type="molecule type" value="mRNA"/>
</dbReference>
<dbReference type="SUPFAM" id="SSF52833">
    <property type="entry name" value="Thioredoxin-like"/>
    <property type="match status" value="1"/>
</dbReference>
<evidence type="ECO:0000256" key="2">
    <source>
        <dbReference type="ARBA" id="ARBA00022679"/>
    </source>
</evidence>
<comment type="catalytic activity">
    <reaction evidence="3 4">
        <text>RX + glutathione = an S-substituted glutathione + a halide anion + H(+)</text>
        <dbReference type="Rhea" id="RHEA:16437"/>
        <dbReference type="ChEBI" id="CHEBI:15378"/>
        <dbReference type="ChEBI" id="CHEBI:16042"/>
        <dbReference type="ChEBI" id="CHEBI:17792"/>
        <dbReference type="ChEBI" id="CHEBI:57925"/>
        <dbReference type="ChEBI" id="CHEBI:90779"/>
        <dbReference type="EC" id="2.5.1.18"/>
    </reaction>
</comment>
<feature type="domain" description="DSBA-like thioredoxin" evidence="6">
    <location>
        <begin position="8"/>
        <end position="208"/>
    </location>
</feature>
<accession>A0A6M3RPP6</accession>
<dbReference type="InterPro" id="IPR014440">
    <property type="entry name" value="HCCAis_GSTk"/>
</dbReference>
<evidence type="ECO:0000313" key="7">
    <source>
        <dbReference type="EMBL" id="QJD20832.1"/>
    </source>
</evidence>
<organism evidence="7">
    <name type="scientific">Blattisocius dentriticus</name>
    <dbReference type="NCBI Taxonomy" id="2729428"/>
    <lineage>
        <taxon>Eukaryota</taxon>
        <taxon>Metazoa</taxon>
        <taxon>Ecdysozoa</taxon>
        <taxon>Arthropoda</taxon>
        <taxon>Chelicerata</taxon>
        <taxon>Arachnida</taxon>
        <taxon>Acari</taxon>
        <taxon>Parasitiformes</taxon>
        <taxon>Mesostigmata</taxon>
        <taxon>Gamasina</taxon>
        <taxon>Phytoseioidea</taxon>
        <taxon>Blattisociidae</taxon>
        <taxon>Blattisocius</taxon>
    </lineage>
</organism>
<dbReference type="Gene3D" id="3.40.30.10">
    <property type="entry name" value="Glutaredoxin"/>
    <property type="match status" value="1"/>
</dbReference>
<evidence type="ECO:0000256" key="4">
    <source>
        <dbReference type="PIRNR" id="PIRNR006386"/>
    </source>
</evidence>
<comment type="similarity">
    <text evidence="1 4">Belongs to the GST superfamily. Kappa family.</text>
</comment>
<evidence type="ECO:0000259" key="6">
    <source>
        <dbReference type="Pfam" id="PF01323"/>
    </source>
</evidence>
<dbReference type="Pfam" id="PF01323">
    <property type="entry name" value="DSBA"/>
    <property type="match status" value="1"/>
</dbReference>